<dbReference type="GO" id="GO:0015095">
    <property type="term" value="F:magnesium ion transmembrane transporter activity"/>
    <property type="evidence" value="ECO:0007669"/>
    <property type="project" value="TreeGrafter"/>
</dbReference>
<evidence type="ECO:0000256" key="10">
    <source>
        <dbReference type="SAM" id="Coils"/>
    </source>
</evidence>
<dbReference type="RefSeq" id="XP_008817986.1">
    <property type="nucleotide sequence ID" value="XM_008819764.1"/>
</dbReference>
<feature type="transmembrane region" description="Helical" evidence="9">
    <location>
        <begin position="405"/>
        <end position="430"/>
    </location>
</feature>
<keyword evidence="9" id="KW-0496">Mitochondrion</keyword>
<dbReference type="Gene3D" id="2.40.128.330">
    <property type="match status" value="1"/>
</dbReference>
<comment type="subcellular location">
    <subcellularLocation>
        <location evidence="1">Membrane</location>
        <topology evidence="1">Multi-pass membrane protein</topology>
    </subcellularLocation>
    <subcellularLocation>
        <location evidence="9">Mitochondrion inner membrane</location>
        <topology evidence="9">Multi-pass membrane protein</topology>
    </subcellularLocation>
</comment>
<dbReference type="PANTHER" id="PTHR13890:SF0">
    <property type="entry name" value="MAGNESIUM TRANSPORTER MRS2 HOMOLOG, MITOCHONDRIAL"/>
    <property type="match status" value="1"/>
</dbReference>
<dbReference type="Pfam" id="PF22099">
    <property type="entry name" value="MRS2-like"/>
    <property type="match status" value="1"/>
</dbReference>
<proteinExistence type="inferred from homology"/>
<keyword evidence="8 9" id="KW-0472">Membrane</keyword>
<dbReference type="AlphaFoldDB" id="W7A8G3"/>
<name>W7A8G3_9APIC</name>
<dbReference type="OrthoDB" id="10251508at2759"/>
<dbReference type="GO" id="GO:0005743">
    <property type="term" value="C:mitochondrial inner membrane"/>
    <property type="evidence" value="ECO:0007669"/>
    <property type="project" value="UniProtKB-SubCell"/>
</dbReference>
<evidence type="ECO:0000256" key="5">
    <source>
        <dbReference type="ARBA" id="ARBA00022946"/>
    </source>
</evidence>
<protein>
    <recommendedName>
        <fullName evidence="9">Magnesium transporter</fullName>
    </recommendedName>
</protein>
<dbReference type="PANTHER" id="PTHR13890">
    <property type="entry name" value="RNA SPLICING PROTEIN MRS2, MITOCHONDRIAL"/>
    <property type="match status" value="1"/>
</dbReference>
<evidence type="ECO:0000256" key="6">
    <source>
        <dbReference type="ARBA" id="ARBA00022989"/>
    </source>
</evidence>
<dbReference type="VEuPathDB" id="PlasmoDB:C922_04179"/>
<organism evidence="11 12">
    <name type="scientific">Plasmodium inui San Antonio 1</name>
    <dbReference type="NCBI Taxonomy" id="1237626"/>
    <lineage>
        <taxon>Eukaryota</taxon>
        <taxon>Sar</taxon>
        <taxon>Alveolata</taxon>
        <taxon>Apicomplexa</taxon>
        <taxon>Aconoidasida</taxon>
        <taxon>Haemosporida</taxon>
        <taxon>Plasmodiidae</taxon>
        <taxon>Plasmodium</taxon>
        <taxon>Plasmodium (Plasmodium)</taxon>
    </lineage>
</organism>
<keyword evidence="7 9" id="KW-0406">Ion transport</keyword>
<dbReference type="InterPro" id="IPR039204">
    <property type="entry name" value="MRS2-like"/>
</dbReference>
<feature type="coiled-coil region" evidence="10">
    <location>
        <begin position="366"/>
        <end position="393"/>
    </location>
</feature>
<evidence type="ECO:0000256" key="7">
    <source>
        <dbReference type="ARBA" id="ARBA00023065"/>
    </source>
</evidence>
<feature type="transmembrane region" description="Helical" evidence="9">
    <location>
        <begin position="442"/>
        <end position="461"/>
    </location>
</feature>
<keyword evidence="4 9" id="KW-0460">Magnesium</keyword>
<keyword evidence="2 9" id="KW-0813">Transport</keyword>
<keyword evidence="5" id="KW-0809">Transit peptide</keyword>
<evidence type="ECO:0000256" key="2">
    <source>
        <dbReference type="ARBA" id="ARBA00022448"/>
    </source>
</evidence>
<evidence type="ECO:0000256" key="4">
    <source>
        <dbReference type="ARBA" id="ARBA00022842"/>
    </source>
</evidence>
<keyword evidence="3 9" id="KW-0812">Transmembrane</keyword>
<evidence type="ECO:0000313" key="11">
    <source>
        <dbReference type="EMBL" id="EUD65439.1"/>
    </source>
</evidence>
<dbReference type="InterPro" id="IPR045863">
    <property type="entry name" value="CorA_TM1_TM2"/>
</dbReference>
<dbReference type="Proteomes" id="UP000030640">
    <property type="component" value="Unassembled WGS sequence"/>
</dbReference>
<keyword evidence="9" id="KW-0999">Mitochondrion inner membrane</keyword>
<keyword evidence="6 9" id="KW-1133">Transmembrane helix</keyword>
<accession>W7A8G3</accession>
<keyword evidence="10" id="KW-0175">Coiled coil</keyword>
<reference evidence="11 12" key="1">
    <citation type="submission" date="2013-02" db="EMBL/GenBank/DDBJ databases">
        <title>The Genome Sequence of Plasmodium inui San Antonio 1.</title>
        <authorList>
            <consortium name="The Broad Institute Genome Sequencing Platform"/>
            <consortium name="The Broad Institute Genome Sequencing Center for Infectious Disease"/>
            <person name="Neafsey D."/>
            <person name="Cheeseman I."/>
            <person name="Volkman S."/>
            <person name="Adams J."/>
            <person name="Walker B."/>
            <person name="Young S.K."/>
            <person name="Zeng Q."/>
            <person name="Gargeya S."/>
            <person name="Fitzgerald M."/>
            <person name="Haas B."/>
            <person name="Abouelleil A."/>
            <person name="Alvarado L."/>
            <person name="Arachchi H.M."/>
            <person name="Berlin A.M."/>
            <person name="Chapman S.B."/>
            <person name="Dewar J."/>
            <person name="Goldberg J."/>
            <person name="Griggs A."/>
            <person name="Gujja S."/>
            <person name="Hansen M."/>
            <person name="Howarth C."/>
            <person name="Imamovic A."/>
            <person name="Larimer J."/>
            <person name="McCowan C."/>
            <person name="Murphy C."/>
            <person name="Neiman D."/>
            <person name="Pearson M."/>
            <person name="Priest M."/>
            <person name="Roberts A."/>
            <person name="Saif S."/>
            <person name="Shea T."/>
            <person name="Sisk P."/>
            <person name="Sykes S."/>
            <person name="Wortman J."/>
            <person name="Nusbaum C."/>
            <person name="Birren B."/>
        </authorList>
    </citation>
    <scope>NUCLEOTIDE SEQUENCE [LARGE SCALE GENOMIC DNA]</scope>
    <source>
        <strain evidence="11 12">San Antonio 1</strain>
    </source>
</reference>
<keyword evidence="12" id="KW-1185">Reference proteome</keyword>
<evidence type="ECO:0000256" key="9">
    <source>
        <dbReference type="RuleBase" id="RU366042"/>
    </source>
</evidence>
<dbReference type="SUPFAM" id="SSF144083">
    <property type="entry name" value="Magnesium transport protein CorA, transmembrane region"/>
    <property type="match status" value="1"/>
</dbReference>
<dbReference type="Gene3D" id="1.20.58.340">
    <property type="entry name" value="Magnesium transport protein CorA, transmembrane region"/>
    <property type="match status" value="2"/>
</dbReference>
<comment type="similarity">
    <text evidence="9">Belongs to the CorA metal ion transporter (MIT) (TC 1.A.35) family.</text>
</comment>
<evidence type="ECO:0000256" key="1">
    <source>
        <dbReference type="ARBA" id="ARBA00004141"/>
    </source>
</evidence>
<evidence type="ECO:0000256" key="8">
    <source>
        <dbReference type="ARBA" id="ARBA00023136"/>
    </source>
</evidence>
<dbReference type="CDD" id="cd12823">
    <property type="entry name" value="Mrs2_Mfm1p-like"/>
    <property type="match status" value="1"/>
</dbReference>
<gene>
    <name evidence="11" type="ORF">C922_04179</name>
</gene>
<evidence type="ECO:0000256" key="3">
    <source>
        <dbReference type="ARBA" id="ARBA00022692"/>
    </source>
</evidence>
<sequence>MFQWNHLTYCRCRLSYACIRTSTGSVSIRWLANLTDHKNENHTFSKKNFNNVLMQNIRITQDGQIKCERFFFSKYSLPYVLNIPVNDLRLIDSSNNHNPTLLVRKNMILLRTGFISCVIRFNELWMFEPKNPLVVKATNLVKKNFKRKSDLDGEEAEKDGSPNGQGNNVASCFEGKDDCPGVADQVCLRTVSMECPVDAAHERPADIAASCPVDTDSYCPPADELNHVNVKNHFYKHKGNIYFEFLCLDICMQLSIKEYEEDLYRLNEQIKGIILQHRKEENNEINILTNNLLRDMMKIKNRLQKVSNLLNALRTSIERILNNHMDMENMYLTFLKTNVTREGTFSDKCSRSSNPLKDCTDLEIVLETHLQLTDELYRELENLEEKITHYEELMRLNLDYNRNKFILLNVKISFATLFFSICSVITSLFGMNLKNFCEESDYVFFVVSLSICVSSFLGIHLTRNINTILRFFDRYGVK</sequence>
<dbReference type="GeneID" id="20039453"/>
<dbReference type="EMBL" id="KI965479">
    <property type="protein sequence ID" value="EUD65439.1"/>
    <property type="molecule type" value="Genomic_DNA"/>
</dbReference>
<evidence type="ECO:0000313" key="12">
    <source>
        <dbReference type="Proteomes" id="UP000030640"/>
    </source>
</evidence>